<keyword evidence="1" id="KW-0966">Cell projection</keyword>
<reference evidence="1 2" key="1">
    <citation type="submission" date="2024-10" db="EMBL/GenBank/DDBJ databases">
        <authorList>
            <person name="Yang X.-N."/>
        </authorList>
    </citation>
    <scope>NUCLEOTIDE SEQUENCE [LARGE SCALE GENOMIC DNA]</scope>
    <source>
        <strain evidence="1 2">CAU 1059</strain>
    </source>
</reference>
<keyword evidence="2" id="KW-1185">Reference proteome</keyword>
<comment type="caution">
    <text evidence="1">The sequence shown here is derived from an EMBL/GenBank/DDBJ whole genome shotgun (WGS) entry which is preliminary data.</text>
</comment>
<keyword evidence="1" id="KW-0282">Flagellum</keyword>
<gene>
    <name evidence="1" type="ORF">ACGRVM_14315</name>
</gene>
<dbReference type="EMBL" id="JBIHMM010000004">
    <property type="protein sequence ID" value="MFH0255076.1"/>
    <property type="molecule type" value="Genomic_DNA"/>
</dbReference>
<name>A0ABW7IA48_9RHOB</name>
<sequence length="194" mass="20715">MSISHLLEDFAGVARAPDTIGAGAREDERIEAFEEGYKAGWQDAVKAASEDGERIASDFAANLQDVSFTLAEAQRDLLGQLRPLMTGMVEKVLPRMAHRTIGAHVVDALEDMARTAMEGPIRLVTAPGNAAALKALIEERGLAGVTIGTEPSLGDGQVHIRAGDREQEIDMDAVLSQIDAALSGFFDEELKESA</sequence>
<protein>
    <submittedName>
        <fullName evidence="1">Flagellar biosynthesis protein</fullName>
    </submittedName>
</protein>
<evidence type="ECO:0000313" key="1">
    <source>
        <dbReference type="EMBL" id="MFH0255076.1"/>
    </source>
</evidence>
<dbReference type="Proteomes" id="UP001607157">
    <property type="component" value="Unassembled WGS sequence"/>
</dbReference>
<accession>A0ABW7IA48</accession>
<proteinExistence type="predicted"/>
<evidence type="ECO:0000313" key="2">
    <source>
        <dbReference type="Proteomes" id="UP001607157"/>
    </source>
</evidence>
<keyword evidence="1" id="KW-0969">Cilium</keyword>
<dbReference type="RefSeq" id="WP_377172554.1">
    <property type="nucleotide sequence ID" value="NZ_JBHTJC010000004.1"/>
</dbReference>
<organism evidence="1 2">
    <name type="scientific">Roseovarius aquimarinus</name>
    <dbReference type="NCBI Taxonomy" id="1229156"/>
    <lineage>
        <taxon>Bacteria</taxon>
        <taxon>Pseudomonadati</taxon>
        <taxon>Pseudomonadota</taxon>
        <taxon>Alphaproteobacteria</taxon>
        <taxon>Rhodobacterales</taxon>
        <taxon>Roseobacteraceae</taxon>
        <taxon>Roseovarius</taxon>
    </lineage>
</organism>